<name>A0A4U0WF85_9PEZI</name>
<feature type="region of interest" description="Disordered" evidence="1">
    <location>
        <begin position="1"/>
        <end position="34"/>
    </location>
</feature>
<keyword evidence="2" id="KW-0472">Membrane</keyword>
<evidence type="ECO:0000256" key="1">
    <source>
        <dbReference type="SAM" id="MobiDB-lite"/>
    </source>
</evidence>
<keyword evidence="2" id="KW-1133">Transmembrane helix</keyword>
<dbReference type="EMBL" id="NAJN01001758">
    <property type="protein sequence ID" value="TKA61351.1"/>
    <property type="molecule type" value="Genomic_DNA"/>
</dbReference>
<dbReference type="AlphaFoldDB" id="A0A4U0WF85"/>
<feature type="transmembrane region" description="Helical" evidence="2">
    <location>
        <begin position="153"/>
        <end position="179"/>
    </location>
</feature>
<evidence type="ECO:0000256" key="2">
    <source>
        <dbReference type="SAM" id="Phobius"/>
    </source>
</evidence>
<sequence length="215" mass="23674">MWGTDLEGGVLGKEQRHSTSRRSSRDTGKSASNHVLHLQSYRSSASVQEADRVNLTYEPYVEDDGEQLEDKTLKILLYLSGPCSILSLATLLWSVLVLVLLFFSPPLRLCSTRTSFRAQCIAWLAPPLNLQLSLIYSTAAASSTDSYSVAMLLVIYLLSPIISFGVAIAAWVAAVFWIFSAIVGDPSGPSGHNDGKETVLGVRARWERWLTRALR</sequence>
<keyword evidence="2" id="KW-0812">Transmembrane</keyword>
<feature type="transmembrane region" description="Helical" evidence="2">
    <location>
        <begin position="75"/>
        <end position="103"/>
    </location>
</feature>
<protein>
    <submittedName>
        <fullName evidence="3">Uncharacterized protein</fullName>
    </submittedName>
</protein>
<evidence type="ECO:0000313" key="4">
    <source>
        <dbReference type="Proteomes" id="UP000308768"/>
    </source>
</evidence>
<organism evidence="3 4">
    <name type="scientific">Cryomyces minteri</name>
    <dbReference type="NCBI Taxonomy" id="331657"/>
    <lineage>
        <taxon>Eukaryota</taxon>
        <taxon>Fungi</taxon>
        <taxon>Dikarya</taxon>
        <taxon>Ascomycota</taxon>
        <taxon>Pezizomycotina</taxon>
        <taxon>Dothideomycetes</taxon>
        <taxon>Dothideomycetes incertae sedis</taxon>
        <taxon>Cryomyces</taxon>
    </lineage>
</organism>
<dbReference type="OrthoDB" id="5420214at2759"/>
<keyword evidence="4" id="KW-1185">Reference proteome</keyword>
<comment type="caution">
    <text evidence="3">The sequence shown here is derived from an EMBL/GenBank/DDBJ whole genome shotgun (WGS) entry which is preliminary data.</text>
</comment>
<gene>
    <name evidence="3" type="ORF">B0A49_11238</name>
</gene>
<evidence type="ECO:0000313" key="3">
    <source>
        <dbReference type="EMBL" id="TKA61351.1"/>
    </source>
</evidence>
<reference evidence="3 4" key="1">
    <citation type="submission" date="2017-03" db="EMBL/GenBank/DDBJ databases">
        <title>Genomes of endolithic fungi from Antarctica.</title>
        <authorList>
            <person name="Coleine C."/>
            <person name="Masonjones S."/>
            <person name="Stajich J.E."/>
        </authorList>
    </citation>
    <scope>NUCLEOTIDE SEQUENCE [LARGE SCALE GENOMIC DNA]</scope>
    <source>
        <strain evidence="3 4">CCFEE 5187</strain>
    </source>
</reference>
<proteinExistence type="predicted"/>
<dbReference type="Proteomes" id="UP000308768">
    <property type="component" value="Unassembled WGS sequence"/>
</dbReference>
<accession>A0A4U0WF85</accession>
<feature type="compositionally biased region" description="Basic and acidic residues" evidence="1">
    <location>
        <begin position="13"/>
        <end position="28"/>
    </location>
</feature>